<protein>
    <submittedName>
        <fullName evidence="1">Uncharacterized protein</fullName>
    </submittedName>
</protein>
<name>A0A6N0HQG0_9GAMM</name>
<accession>A0A6N0HQG0</accession>
<keyword evidence="2" id="KW-1185">Reference proteome</keyword>
<sequence length="72" mass="8450">MLISATPLNNCPDALYNQILLFKDGNNSTLDFPLSQFFHQGKRKNIKKYYNSPIIKKPKSKQQNFMKKLEKM</sequence>
<dbReference type="KEGG" id="reo:HUE58_05525"/>
<evidence type="ECO:0000313" key="2">
    <source>
        <dbReference type="Proteomes" id="UP000509429"/>
    </source>
</evidence>
<gene>
    <name evidence="1" type="ORF">HUE58_05525</name>
</gene>
<dbReference type="AlphaFoldDB" id="A0A6N0HQG0"/>
<organism evidence="1 2">
    <name type="scientific">Candidatus Ruthia endofausta</name>
    <dbReference type="NCBI Taxonomy" id="2738852"/>
    <lineage>
        <taxon>Bacteria</taxon>
        <taxon>Pseudomonadati</taxon>
        <taxon>Pseudomonadota</taxon>
        <taxon>Gammaproteobacteria</taxon>
        <taxon>Candidatus Pseudothioglobaceae</taxon>
        <taxon>Candidatus Ruthturnera</taxon>
    </lineage>
</organism>
<evidence type="ECO:0000313" key="1">
    <source>
        <dbReference type="EMBL" id="QKQ24563.1"/>
    </source>
</evidence>
<proteinExistence type="predicted"/>
<reference evidence="1 2" key="1">
    <citation type="submission" date="2020-05" db="EMBL/GenBank/DDBJ databases">
        <title>Horizontal transmission and recombination maintain forever young bacterial symbiont genomes.</title>
        <authorList>
            <person name="Russell S.L."/>
            <person name="Pepper-Tunick E."/>
            <person name="Svedberg J."/>
            <person name="Byrne A."/>
            <person name="Ruelas Castillo J."/>
            <person name="Vollmers C."/>
            <person name="Beinart R.A."/>
            <person name="Corbett-Detig R."/>
        </authorList>
    </citation>
    <scope>NUCLEOTIDE SEQUENCE [LARGE SCALE GENOMIC DNA]</scope>
    <source>
        <strain evidence="1">JDF_Ridge</strain>
    </source>
</reference>
<dbReference type="EMBL" id="CP054490">
    <property type="protein sequence ID" value="QKQ24563.1"/>
    <property type="molecule type" value="Genomic_DNA"/>
</dbReference>
<dbReference type="Proteomes" id="UP000509429">
    <property type="component" value="Chromosome"/>
</dbReference>
<dbReference type="RefSeq" id="WP_174605999.1">
    <property type="nucleotide sequence ID" value="NZ_CP054490.1"/>
</dbReference>